<evidence type="ECO:0000259" key="1">
    <source>
        <dbReference type="Pfam" id="PF07727"/>
    </source>
</evidence>
<feature type="domain" description="Reverse transcriptase Ty1/copia-type" evidence="1">
    <location>
        <begin position="11"/>
        <end position="153"/>
    </location>
</feature>
<accession>A0A2I0I890</accession>
<dbReference type="InterPro" id="IPR043502">
    <property type="entry name" value="DNA/RNA_pol_sf"/>
</dbReference>
<name>A0A2I0I890_PUNGR</name>
<evidence type="ECO:0000313" key="3">
    <source>
        <dbReference type="Proteomes" id="UP000233551"/>
    </source>
</evidence>
<comment type="caution">
    <text evidence="2">The sequence shown here is derived from an EMBL/GenBank/DDBJ whole genome shotgun (WGS) entry which is preliminary data.</text>
</comment>
<dbReference type="STRING" id="22663.A0A2I0I890"/>
<dbReference type="EMBL" id="PGOL01003645">
    <property type="protein sequence ID" value="PKI40214.1"/>
    <property type="molecule type" value="Genomic_DNA"/>
</dbReference>
<reference evidence="2 3" key="1">
    <citation type="submission" date="2017-11" db="EMBL/GenBank/DDBJ databases">
        <title>De-novo sequencing of pomegranate (Punica granatum L.) genome.</title>
        <authorList>
            <person name="Akparov Z."/>
            <person name="Amiraslanov A."/>
            <person name="Hajiyeva S."/>
            <person name="Abbasov M."/>
            <person name="Kaur K."/>
            <person name="Hamwieh A."/>
            <person name="Solovyev V."/>
            <person name="Salamov A."/>
            <person name="Braich B."/>
            <person name="Kosarev P."/>
            <person name="Mahmoud A."/>
            <person name="Hajiyev E."/>
            <person name="Babayeva S."/>
            <person name="Izzatullayeva V."/>
            <person name="Mammadov A."/>
            <person name="Mammadov A."/>
            <person name="Sharifova S."/>
            <person name="Ojaghi J."/>
            <person name="Eynullazada K."/>
            <person name="Bayramov B."/>
            <person name="Abdulazimova A."/>
            <person name="Shahmuradov I."/>
        </authorList>
    </citation>
    <scope>NUCLEOTIDE SEQUENCE [LARGE SCALE GENOMIC DNA]</scope>
    <source>
        <strain evidence="3">cv. AG2017</strain>
        <tissue evidence="2">Leaf</tissue>
    </source>
</reference>
<keyword evidence="3" id="KW-1185">Reference proteome</keyword>
<dbReference type="SUPFAM" id="SSF56672">
    <property type="entry name" value="DNA/RNA polymerases"/>
    <property type="match status" value="1"/>
</dbReference>
<proteinExistence type="predicted"/>
<gene>
    <name evidence="2" type="ORF">CRG98_039407</name>
</gene>
<dbReference type="Pfam" id="PF07727">
    <property type="entry name" value="RVT_2"/>
    <property type="match status" value="1"/>
</dbReference>
<dbReference type="Proteomes" id="UP000233551">
    <property type="component" value="Unassembled WGS sequence"/>
</dbReference>
<evidence type="ECO:0000313" key="2">
    <source>
        <dbReference type="EMBL" id="PKI40214.1"/>
    </source>
</evidence>
<protein>
    <recommendedName>
        <fullName evidence="1">Reverse transcriptase Ty1/copia-type domain-containing protein</fullName>
    </recommendedName>
</protein>
<organism evidence="2 3">
    <name type="scientific">Punica granatum</name>
    <name type="common">Pomegranate</name>
    <dbReference type="NCBI Taxonomy" id="22663"/>
    <lineage>
        <taxon>Eukaryota</taxon>
        <taxon>Viridiplantae</taxon>
        <taxon>Streptophyta</taxon>
        <taxon>Embryophyta</taxon>
        <taxon>Tracheophyta</taxon>
        <taxon>Spermatophyta</taxon>
        <taxon>Magnoliopsida</taxon>
        <taxon>eudicotyledons</taxon>
        <taxon>Gunneridae</taxon>
        <taxon>Pentapetalae</taxon>
        <taxon>rosids</taxon>
        <taxon>malvids</taxon>
        <taxon>Myrtales</taxon>
        <taxon>Lythraceae</taxon>
        <taxon>Punica</taxon>
    </lineage>
</organism>
<dbReference type="AlphaFoldDB" id="A0A2I0I890"/>
<dbReference type="InterPro" id="IPR013103">
    <property type="entry name" value="RVT_2"/>
</dbReference>
<sequence length="153" mass="17357">MADEIRALEDNGTWAALSLPPGKKPIGCKWVFKIKRRADGTIECYKACLVAKGFTQIEGVDFHETFAPVAKLVTVRYLLTIAVAKKWEMHKLDVNNAFLHGDLNEEVYLSLPPSFRSATTSQVCRLRKSLYGLRQASRNWYSKFATTIIHYGF</sequence>